<feature type="domain" description="SbsA Ig-like" evidence="3">
    <location>
        <begin position="118"/>
        <end position="219"/>
    </location>
</feature>
<dbReference type="InterPro" id="IPR013783">
    <property type="entry name" value="Ig-like_fold"/>
</dbReference>
<keyword evidence="5" id="KW-1185">Reference proteome</keyword>
<dbReference type="EMBL" id="JACHHG010000007">
    <property type="protein sequence ID" value="MBB6098734.1"/>
    <property type="molecule type" value="Genomic_DNA"/>
</dbReference>
<evidence type="ECO:0000259" key="3">
    <source>
        <dbReference type="Pfam" id="PF13205"/>
    </source>
</evidence>
<feature type="signal peptide" evidence="2">
    <location>
        <begin position="1"/>
        <end position="22"/>
    </location>
</feature>
<proteinExistence type="predicted"/>
<dbReference type="PROSITE" id="PS51257">
    <property type="entry name" value="PROKAR_LIPOPROTEIN"/>
    <property type="match status" value="1"/>
</dbReference>
<reference evidence="4 5" key="1">
    <citation type="submission" date="2020-08" db="EMBL/GenBank/DDBJ databases">
        <title>Genomic Encyclopedia of Type Strains, Phase IV (KMG-IV): sequencing the most valuable type-strain genomes for metagenomic binning, comparative biology and taxonomic classification.</title>
        <authorList>
            <person name="Goeker M."/>
        </authorList>
    </citation>
    <scope>NUCLEOTIDE SEQUENCE [LARGE SCALE GENOMIC DNA]</scope>
    <source>
        <strain evidence="4 5">DSM 21458</strain>
    </source>
</reference>
<sequence length="602" mass="64607">MRHTLPLALTLTALLAACSQPAQQPNQPDPQPGTLSARLLQPSSTTYVNGDLAVSAEVSGSPERVELLKEGEVLAPLTAPYRWSWDTRSAPEGRYALKVRASRGSAQVESSAVQVVVDRTAPTLEERSPEPGSDAADRTVRLTFSEALDPASVTEAELRLEDSLGATVSFERSLSEDGTVLTLQLAALPTPPARLTLTVGEGLRDLAGNALNLELRSWSWNYAEWTLLNTEPLEADISPQGAGLQAVAADGQGRVAIAWDQNDGVTKNVYVKRWHGQGFERLGDPISAFPASTPTESPSIAATPDGELYVAFAESDGKAKDVHVRRLVGNSWEPVGTSLSALPSLESKVGSPAVVTDPQGRPVVAWYEYDGAVSTLSHASIYVARWNGELWEMLAQGGLSASERVADNPRVAVAADGSIYVAWRQDVTVGSARKGSVHVRRLSGDTWEDLGGPQFRQGSAQEPSLVTVGNDIYLSYGDAEIAGSGREVRVQRWTGTAWELIGTPQTVNTAVSATAPHLAADSEGRLWLAWSQKESDLEMLYVRRFSGLEWESYLEGVDAVSSAGTGAFRPQVALSGTHPVIVWRERPAEGQPFGLWVGIGRR</sequence>
<dbReference type="Pfam" id="PF13205">
    <property type="entry name" value="Big_5"/>
    <property type="match status" value="1"/>
</dbReference>
<evidence type="ECO:0000313" key="4">
    <source>
        <dbReference type="EMBL" id="MBB6098734.1"/>
    </source>
</evidence>
<comment type="caution">
    <text evidence="4">The sequence shown here is derived from an EMBL/GenBank/DDBJ whole genome shotgun (WGS) entry which is preliminary data.</text>
</comment>
<accession>A0A841I171</accession>
<organism evidence="4 5">
    <name type="scientific">Deinobacterium chartae</name>
    <dbReference type="NCBI Taxonomy" id="521158"/>
    <lineage>
        <taxon>Bacteria</taxon>
        <taxon>Thermotogati</taxon>
        <taxon>Deinococcota</taxon>
        <taxon>Deinococci</taxon>
        <taxon>Deinococcales</taxon>
        <taxon>Deinococcaceae</taxon>
        <taxon>Deinobacterium</taxon>
    </lineage>
</organism>
<dbReference type="Pfam" id="PF17957">
    <property type="entry name" value="Big_7"/>
    <property type="match status" value="1"/>
</dbReference>
<dbReference type="RefSeq" id="WP_183987440.1">
    <property type="nucleotide sequence ID" value="NZ_JACHHG010000007.1"/>
</dbReference>
<dbReference type="Gene3D" id="2.60.40.1220">
    <property type="match status" value="1"/>
</dbReference>
<feature type="chain" id="PRO_5032457574" description="SbsA Ig-like domain-containing protein" evidence="2">
    <location>
        <begin position="23"/>
        <end position="602"/>
    </location>
</feature>
<keyword evidence="1 2" id="KW-0732">Signal</keyword>
<dbReference type="Proteomes" id="UP000569951">
    <property type="component" value="Unassembled WGS sequence"/>
</dbReference>
<dbReference type="InterPro" id="IPR014755">
    <property type="entry name" value="Cu-Rt/internalin_Ig-like"/>
</dbReference>
<dbReference type="Gene3D" id="2.60.40.10">
    <property type="entry name" value="Immunoglobulins"/>
    <property type="match status" value="1"/>
</dbReference>
<evidence type="ECO:0000256" key="2">
    <source>
        <dbReference type="SAM" id="SignalP"/>
    </source>
</evidence>
<protein>
    <recommendedName>
        <fullName evidence="3">SbsA Ig-like domain-containing protein</fullName>
    </recommendedName>
</protein>
<dbReference type="InterPro" id="IPR032812">
    <property type="entry name" value="SbsA_Ig"/>
</dbReference>
<evidence type="ECO:0000256" key="1">
    <source>
        <dbReference type="ARBA" id="ARBA00022729"/>
    </source>
</evidence>
<dbReference type="AlphaFoldDB" id="A0A841I171"/>
<dbReference type="SUPFAM" id="SSF89372">
    <property type="entry name" value="Fucose-specific lectin"/>
    <property type="match status" value="1"/>
</dbReference>
<evidence type="ECO:0000313" key="5">
    <source>
        <dbReference type="Proteomes" id="UP000569951"/>
    </source>
</evidence>
<name>A0A841I171_9DEIO</name>
<gene>
    <name evidence="4" type="ORF">HNR42_002169</name>
</gene>